<feature type="domain" description="Solute-binding protein family 3/N-terminal" evidence="2">
    <location>
        <begin position="12"/>
        <end position="232"/>
    </location>
</feature>
<accession>A0A7W9TLF0</accession>
<dbReference type="AlphaFoldDB" id="A0A7W9TLF0"/>
<dbReference type="Pfam" id="PF00497">
    <property type="entry name" value="SBP_bac_3"/>
    <property type="match status" value="1"/>
</dbReference>
<dbReference type="SMART" id="SM00062">
    <property type="entry name" value="PBPb"/>
    <property type="match status" value="1"/>
</dbReference>
<gene>
    <name evidence="3" type="ORF">HNR28_000889</name>
</gene>
<sequence length="238" mass="24890">MSLSAALAPTGALRASINLGNPLLARRDAGTGEVSGVSVDLAGELARELGVPLELAVFDKAAQSVEAVTGQAADIGFFAIDPKRGEGIAFTAPYVLIEGAYLVRQDSPLRDNAEVDRPGHRVVVGQGSAYDLFLSRHLQQAEIVRAENSQRVVDDFLAGGQEVAAGVRQQLQADADRVGGVRLLPGRFMVIEQAMGLPKSRPAQAAAALADFVERCKASGFVARALARHGIRGASVAP</sequence>
<dbReference type="InterPro" id="IPR001638">
    <property type="entry name" value="Solute-binding_3/MltF_N"/>
</dbReference>
<dbReference type="PANTHER" id="PTHR35936">
    <property type="entry name" value="MEMBRANE-BOUND LYTIC MUREIN TRANSGLYCOSYLASE F"/>
    <property type="match status" value="1"/>
</dbReference>
<evidence type="ECO:0000313" key="3">
    <source>
        <dbReference type="EMBL" id="MBB6082860.1"/>
    </source>
</evidence>
<evidence type="ECO:0000313" key="4">
    <source>
        <dbReference type="Proteomes" id="UP000541136"/>
    </source>
</evidence>
<protein>
    <submittedName>
        <fullName evidence="3">Polar amino acid transport system substrate-binding protein</fullName>
    </submittedName>
</protein>
<evidence type="ECO:0000259" key="2">
    <source>
        <dbReference type="SMART" id="SM00062"/>
    </source>
</evidence>
<dbReference type="Proteomes" id="UP000541136">
    <property type="component" value="Unassembled WGS sequence"/>
</dbReference>
<dbReference type="Gene3D" id="3.40.190.10">
    <property type="entry name" value="Periplasmic binding protein-like II"/>
    <property type="match status" value="2"/>
</dbReference>
<dbReference type="RefSeq" id="WP_151024364.1">
    <property type="nucleotide sequence ID" value="NZ_JACHIB010000004.1"/>
</dbReference>
<name>A0A7W9TLF0_CASDE</name>
<dbReference type="EMBL" id="JACHIB010000004">
    <property type="protein sequence ID" value="MBB6082860.1"/>
    <property type="molecule type" value="Genomic_DNA"/>
</dbReference>
<dbReference type="PANTHER" id="PTHR35936:SF17">
    <property type="entry name" value="ARGININE-BINDING EXTRACELLULAR PROTEIN ARTP"/>
    <property type="match status" value="1"/>
</dbReference>
<dbReference type="SUPFAM" id="SSF53850">
    <property type="entry name" value="Periplasmic binding protein-like II"/>
    <property type="match status" value="1"/>
</dbReference>
<comment type="caution">
    <text evidence="3">The sequence shown here is derived from an EMBL/GenBank/DDBJ whole genome shotgun (WGS) entry which is preliminary data.</text>
</comment>
<evidence type="ECO:0000256" key="1">
    <source>
        <dbReference type="ARBA" id="ARBA00022729"/>
    </source>
</evidence>
<keyword evidence="1" id="KW-0732">Signal</keyword>
<proteinExistence type="predicted"/>
<organism evidence="3 4">
    <name type="scientific">Castellaniella defragrans</name>
    <name type="common">Alcaligenes defragrans</name>
    <dbReference type="NCBI Taxonomy" id="75697"/>
    <lineage>
        <taxon>Bacteria</taxon>
        <taxon>Pseudomonadati</taxon>
        <taxon>Pseudomonadota</taxon>
        <taxon>Betaproteobacteria</taxon>
        <taxon>Burkholderiales</taxon>
        <taxon>Alcaligenaceae</taxon>
        <taxon>Castellaniella</taxon>
    </lineage>
</organism>
<dbReference type="CDD" id="cd13623">
    <property type="entry name" value="PBP2_AA_hypothetical"/>
    <property type="match status" value="1"/>
</dbReference>
<reference evidence="3 4" key="1">
    <citation type="submission" date="2020-08" db="EMBL/GenBank/DDBJ databases">
        <title>Genomic Encyclopedia of Type Strains, Phase IV (KMG-IV): sequencing the most valuable type-strain genomes for metagenomic binning, comparative biology and taxonomic classification.</title>
        <authorList>
            <person name="Goeker M."/>
        </authorList>
    </citation>
    <scope>NUCLEOTIDE SEQUENCE [LARGE SCALE GENOMIC DNA]</scope>
    <source>
        <strain evidence="3 4">DSM 12141</strain>
    </source>
</reference>